<name>A0A0K1QG51_9BACT</name>
<keyword evidence="3" id="KW-1185">Reference proteome</keyword>
<dbReference type="EMBL" id="CP012333">
    <property type="protein sequence ID" value="AKV04734.1"/>
    <property type="molecule type" value="Genomic_DNA"/>
</dbReference>
<feature type="signal peptide" evidence="1">
    <location>
        <begin position="1"/>
        <end position="19"/>
    </location>
</feature>
<dbReference type="AlphaFoldDB" id="A0A0K1QG51"/>
<evidence type="ECO:0000256" key="1">
    <source>
        <dbReference type="SAM" id="SignalP"/>
    </source>
</evidence>
<evidence type="ECO:0000313" key="3">
    <source>
        <dbReference type="Proteomes" id="UP000064967"/>
    </source>
</evidence>
<accession>A0A0K1QG51</accession>
<gene>
    <name evidence="2" type="ORF">AKJ09_11397</name>
</gene>
<organism evidence="2 3">
    <name type="scientific">Labilithrix luteola</name>
    <dbReference type="NCBI Taxonomy" id="1391654"/>
    <lineage>
        <taxon>Bacteria</taxon>
        <taxon>Pseudomonadati</taxon>
        <taxon>Myxococcota</taxon>
        <taxon>Polyangia</taxon>
        <taxon>Polyangiales</taxon>
        <taxon>Labilitrichaceae</taxon>
        <taxon>Labilithrix</taxon>
    </lineage>
</organism>
<dbReference type="KEGG" id="llu:AKJ09_11397"/>
<dbReference type="RefSeq" id="WP_146655305.1">
    <property type="nucleotide sequence ID" value="NZ_CP012333.1"/>
</dbReference>
<protein>
    <recommendedName>
        <fullName evidence="4">Lipoprotein</fullName>
    </recommendedName>
</protein>
<sequence length="266" mass="27749">MRIALALVPLLLLACDHKASSSDLTTTRASIVAAPVVAESEAAVATDLGELDPSVDEEEIPPHGPSLTIESAEAFGGAFHLTGVTDDAKVPATLHMRRELGCASDARLETTTTGVAFTTKLSADALAEAFSCAISAEVGDVTNLFTLYPDGTIESRVPDDVSFQPLFSLVLGDESVSHDDAIGFRVGSEERPVEARVTVAGESFAGAVAAEADASWSSSFEVPARAFAKAVVAGEHAEVDLRLADGTHRSFDLAPHATLEWLSDAE</sequence>
<feature type="chain" id="PRO_5005467518" description="Lipoprotein" evidence="1">
    <location>
        <begin position="20"/>
        <end position="266"/>
    </location>
</feature>
<reference evidence="2 3" key="1">
    <citation type="submission" date="2015-08" db="EMBL/GenBank/DDBJ databases">
        <authorList>
            <person name="Babu N.S."/>
            <person name="Beckwith C.J."/>
            <person name="Beseler K.G."/>
            <person name="Brison A."/>
            <person name="Carone J.V."/>
            <person name="Caskin T.P."/>
            <person name="Diamond M."/>
            <person name="Durham M.E."/>
            <person name="Foxe J.M."/>
            <person name="Go M."/>
            <person name="Henderson B.A."/>
            <person name="Jones I.B."/>
            <person name="McGettigan J.A."/>
            <person name="Micheletti S.J."/>
            <person name="Nasrallah M.E."/>
            <person name="Ortiz D."/>
            <person name="Piller C.R."/>
            <person name="Privatt S.R."/>
            <person name="Schneider S.L."/>
            <person name="Sharp S."/>
            <person name="Smith T.C."/>
            <person name="Stanton J.D."/>
            <person name="Ullery H.E."/>
            <person name="Wilson R.J."/>
            <person name="Serrano M.G."/>
            <person name="Buck G."/>
            <person name="Lee V."/>
            <person name="Wang Y."/>
            <person name="Carvalho R."/>
            <person name="Voegtly L."/>
            <person name="Shi R."/>
            <person name="Duckworth R."/>
            <person name="Johnson A."/>
            <person name="Loviza R."/>
            <person name="Walstead R."/>
            <person name="Shah Z."/>
            <person name="Kiflezghi M."/>
            <person name="Wade K."/>
            <person name="Ball S.L."/>
            <person name="Bradley K.W."/>
            <person name="Asai D.J."/>
            <person name="Bowman C.A."/>
            <person name="Russell D.A."/>
            <person name="Pope W.H."/>
            <person name="Jacobs-Sera D."/>
            <person name="Hendrix R.W."/>
            <person name="Hatfull G.F."/>
        </authorList>
    </citation>
    <scope>NUCLEOTIDE SEQUENCE [LARGE SCALE GENOMIC DNA]</scope>
    <source>
        <strain evidence="2 3">DSM 27648</strain>
    </source>
</reference>
<keyword evidence="1" id="KW-0732">Signal</keyword>
<dbReference type="STRING" id="1391654.AKJ09_11397"/>
<evidence type="ECO:0008006" key="4">
    <source>
        <dbReference type="Google" id="ProtNLM"/>
    </source>
</evidence>
<dbReference type="PROSITE" id="PS51257">
    <property type="entry name" value="PROKAR_LIPOPROTEIN"/>
    <property type="match status" value="1"/>
</dbReference>
<evidence type="ECO:0000313" key="2">
    <source>
        <dbReference type="EMBL" id="AKV04734.1"/>
    </source>
</evidence>
<proteinExistence type="predicted"/>
<dbReference type="Proteomes" id="UP000064967">
    <property type="component" value="Chromosome"/>
</dbReference>